<sequence>MAELLPLCHCLLVTDGLACPPGKNEEGRISVFPLVRHAAIAAIAAVLALPAPLAAESGSGAYLAARRAASESDYASAAHYFSKALAQDPGNATLLENVVLAQLSLGELQRAYPVAQEMEAKGLRSQVAHMVIAANLISEGKFEELLARDPETQGIGPLVDGLIIAWAHMGSGAVSKALDQFDKVAKENGLRDFARYHKAMALASVGDYEGAEAIFAADDGRVARISRRAVLARAEVLSQLDRNGQALETLTQVFGTRSDPAVKSVADRLESGEKLPFTHVRSAADGMAEVFFTVGAALNEEAANDYVLIYARTASFLRPDHIDSLLLSAELLDELGQYELSVATYRMVPATSPDYHAAELGRAEALRRAAKPDAAIEVLEKLAQDHPTLPVVHSSLGDLLRQQEKYAEAVRAYDLALEHTEEGSGGQWFLHYARGICHERLKQWDKAEADFRAALKLNPDQPQVLNYLGYSLVERREKLDEALDMIQRAVKAQPDSGYIVDSLGWVLFRLGRYDEAVGHMERAVELMPVDPVVNDHLGDVYWAVGRAREAEFQWKRALSFIDPEDTDGEADPERIRRKLEIGLDAVLADEGADPLKVANDG</sequence>
<name>A0ABY2X5K5_9RHOB</name>
<evidence type="ECO:0000256" key="2">
    <source>
        <dbReference type="ARBA" id="ARBA00022803"/>
    </source>
</evidence>
<dbReference type="InterPro" id="IPR019734">
    <property type="entry name" value="TPR_rpt"/>
</dbReference>
<keyword evidence="1" id="KW-0677">Repeat</keyword>
<feature type="repeat" description="TPR" evidence="3">
    <location>
        <begin position="497"/>
        <end position="530"/>
    </location>
</feature>
<dbReference type="SUPFAM" id="SSF48452">
    <property type="entry name" value="TPR-like"/>
    <property type="match status" value="2"/>
</dbReference>
<dbReference type="Proteomes" id="UP001193035">
    <property type="component" value="Unassembled WGS sequence"/>
</dbReference>
<dbReference type="PROSITE" id="PS50005">
    <property type="entry name" value="TPR"/>
    <property type="match status" value="2"/>
</dbReference>
<protein>
    <submittedName>
        <fullName evidence="4">Tetratricopeptide repeat protein</fullName>
    </submittedName>
</protein>
<dbReference type="PANTHER" id="PTHR12558:SF13">
    <property type="entry name" value="CELL DIVISION CYCLE PROTEIN 27 HOMOLOG"/>
    <property type="match status" value="1"/>
</dbReference>
<dbReference type="Pfam" id="PF07719">
    <property type="entry name" value="TPR_2"/>
    <property type="match status" value="1"/>
</dbReference>
<reference evidence="4 5" key="1">
    <citation type="submission" date="2019-05" db="EMBL/GenBank/DDBJ databases">
        <title>Ruegeria sp. nov., isolated from tidal flat.</title>
        <authorList>
            <person name="Kim W."/>
        </authorList>
    </citation>
    <scope>NUCLEOTIDE SEQUENCE [LARGE SCALE GENOMIC DNA]</scope>
    <source>
        <strain evidence="4 5">CAU 1488</strain>
    </source>
</reference>
<keyword evidence="2 3" id="KW-0802">TPR repeat</keyword>
<comment type="caution">
    <text evidence="4">The sequence shown here is derived from an EMBL/GenBank/DDBJ whole genome shotgun (WGS) entry which is preliminary data.</text>
</comment>
<dbReference type="Gene3D" id="1.25.40.10">
    <property type="entry name" value="Tetratricopeptide repeat domain"/>
    <property type="match status" value="3"/>
</dbReference>
<dbReference type="EMBL" id="VCPD01000001">
    <property type="protein sequence ID" value="TMV10254.1"/>
    <property type="molecule type" value="Genomic_DNA"/>
</dbReference>
<dbReference type="InterPro" id="IPR011990">
    <property type="entry name" value="TPR-like_helical_dom_sf"/>
</dbReference>
<dbReference type="InterPro" id="IPR013105">
    <property type="entry name" value="TPR_2"/>
</dbReference>
<evidence type="ECO:0000313" key="4">
    <source>
        <dbReference type="EMBL" id="TMV10254.1"/>
    </source>
</evidence>
<keyword evidence="5" id="KW-1185">Reference proteome</keyword>
<evidence type="ECO:0000256" key="3">
    <source>
        <dbReference type="PROSITE-ProRule" id="PRU00339"/>
    </source>
</evidence>
<organism evidence="4 5">
    <name type="scientific">Ruegeria sediminis</name>
    <dbReference type="NCBI Taxonomy" id="2583820"/>
    <lineage>
        <taxon>Bacteria</taxon>
        <taxon>Pseudomonadati</taxon>
        <taxon>Pseudomonadota</taxon>
        <taxon>Alphaproteobacteria</taxon>
        <taxon>Rhodobacterales</taxon>
        <taxon>Roseobacteraceae</taxon>
        <taxon>Ruegeria</taxon>
    </lineage>
</organism>
<dbReference type="PANTHER" id="PTHR12558">
    <property type="entry name" value="CELL DIVISION CYCLE 16,23,27"/>
    <property type="match status" value="1"/>
</dbReference>
<dbReference type="SMART" id="SM00028">
    <property type="entry name" value="TPR"/>
    <property type="match status" value="6"/>
</dbReference>
<evidence type="ECO:0000256" key="1">
    <source>
        <dbReference type="ARBA" id="ARBA00022737"/>
    </source>
</evidence>
<gene>
    <name evidence="4" type="ORF">FGK63_04100</name>
</gene>
<feature type="repeat" description="TPR" evidence="3">
    <location>
        <begin position="428"/>
        <end position="461"/>
    </location>
</feature>
<evidence type="ECO:0000313" key="5">
    <source>
        <dbReference type="Proteomes" id="UP001193035"/>
    </source>
</evidence>
<dbReference type="Pfam" id="PF13432">
    <property type="entry name" value="TPR_16"/>
    <property type="match status" value="3"/>
</dbReference>
<proteinExistence type="predicted"/>
<accession>A0ABY2X5K5</accession>